<reference evidence="3 4" key="1">
    <citation type="submission" date="2018-09" db="EMBL/GenBank/DDBJ databases">
        <title>Roseovarius spongiae sp. nov., isolated from a marine sponge.</title>
        <authorList>
            <person name="Zhuang L."/>
            <person name="Luo L."/>
        </authorList>
    </citation>
    <scope>NUCLEOTIDE SEQUENCE [LARGE SCALE GENOMIC DNA]</scope>
    <source>
        <strain evidence="3 4">HN-E21</strain>
    </source>
</reference>
<sequence length="356" mass="37858">MFRSLIAAAAILLSSGGAAIAQTPFGTEPVATFDRPWAVAPLPQGGFLVTEKAGRLVHVSETGERRAIEGTPKVRDSGQVGLLDVALAPDFTSSRQLYLTWVDGADGGALHLGRGRLDPDGVRLAGFNVIWRAAPTGGRGHPGAMIAFGPDGRLFLSSGDRQLGDPAQEPGDSRGKILRLTQDGAPAAGNPFPDAPEVWSLGHRNPYGLVFDPSGTLWSHEMGPRGGDELNVIEPGANYGWPLVSEGRRYSGLPIPDHDTRPEFVPPVIEWSPVITPAGMIHYDGATFPEWRGSLLIGGLASRALIRVEIADGAAHEAERWDMGHRIRDVAAGADGAVYLLEDGQGARLLRLTRDD</sequence>
<evidence type="ECO:0000313" key="4">
    <source>
        <dbReference type="Proteomes" id="UP000281128"/>
    </source>
</evidence>
<protein>
    <submittedName>
        <fullName evidence="3">PQQ-dependent sugar dehydrogenase</fullName>
    </submittedName>
</protein>
<evidence type="ECO:0000256" key="1">
    <source>
        <dbReference type="SAM" id="SignalP"/>
    </source>
</evidence>
<gene>
    <name evidence="3" type="ORF">D6850_05255</name>
</gene>
<name>A0A3A8AYA9_9RHOB</name>
<dbReference type="InterPro" id="IPR011041">
    <property type="entry name" value="Quinoprot_gluc/sorb_DH_b-prop"/>
</dbReference>
<accession>A0A3A8AYA9</accession>
<dbReference type="PANTHER" id="PTHR19328">
    <property type="entry name" value="HEDGEHOG-INTERACTING PROTEIN"/>
    <property type="match status" value="1"/>
</dbReference>
<dbReference type="Gene3D" id="2.120.10.30">
    <property type="entry name" value="TolB, C-terminal domain"/>
    <property type="match status" value="1"/>
</dbReference>
<dbReference type="AlphaFoldDB" id="A0A3A8AYA9"/>
<keyword evidence="1" id="KW-0732">Signal</keyword>
<organism evidence="3 4">
    <name type="scientific">Roseovarius spongiae</name>
    <dbReference type="NCBI Taxonomy" id="2320272"/>
    <lineage>
        <taxon>Bacteria</taxon>
        <taxon>Pseudomonadati</taxon>
        <taxon>Pseudomonadota</taxon>
        <taxon>Alphaproteobacteria</taxon>
        <taxon>Rhodobacterales</taxon>
        <taxon>Roseobacteraceae</taxon>
        <taxon>Roseovarius</taxon>
    </lineage>
</organism>
<dbReference type="OrthoDB" id="9770043at2"/>
<evidence type="ECO:0000259" key="2">
    <source>
        <dbReference type="Pfam" id="PF07995"/>
    </source>
</evidence>
<feature type="domain" description="Glucose/Sorbosone dehydrogenase" evidence="2">
    <location>
        <begin position="33"/>
        <end position="351"/>
    </location>
</feature>
<dbReference type="Proteomes" id="UP000281128">
    <property type="component" value="Unassembled WGS sequence"/>
</dbReference>
<dbReference type="PANTHER" id="PTHR19328:SF75">
    <property type="entry name" value="ALDOSE SUGAR DEHYDROGENASE YLII"/>
    <property type="match status" value="1"/>
</dbReference>
<proteinExistence type="predicted"/>
<feature type="signal peptide" evidence="1">
    <location>
        <begin position="1"/>
        <end position="21"/>
    </location>
</feature>
<keyword evidence="4" id="KW-1185">Reference proteome</keyword>
<feature type="chain" id="PRO_5017388993" evidence="1">
    <location>
        <begin position="22"/>
        <end position="356"/>
    </location>
</feature>
<dbReference type="EMBL" id="RAPE01000001">
    <property type="protein sequence ID" value="RKF16937.1"/>
    <property type="molecule type" value="Genomic_DNA"/>
</dbReference>
<dbReference type="InterPro" id="IPR011042">
    <property type="entry name" value="6-blade_b-propeller_TolB-like"/>
</dbReference>
<dbReference type="SUPFAM" id="SSF50952">
    <property type="entry name" value="Soluble quinoprotein glucose dehydrogenase"/>
    <property type="match status" value="1"/>
</dbReference>
<dbReference type="RefSeq" id="WP_121164441.1">
    <property type="nucleotide sequence ID" value="NZ_RAPE01000001.1"/>
</dbReference>
<dbReference type="Pfam" id="PF07995">
    <property type="entry name" value="GSDH"/>
    <property type="match status" value="1"/>
</dbReference>
<comment type="caution">
    <text evidence="3">The sequence shown here is derived from an EMBL/GenBank/DDBJ whole genome shotgun (WGS) entry which is preliminary data.</text>
</comment>
<dbReference type="InterPro" id="IPR012938">
    <property type="entry name" value="Glc/Sorbosone_DH"/>
</dbReference>
<evidence type="ECO:0000313" key="3">
    <source>
        <dbReference type="EMBL" id="RKF16937.1"/>
    </source>
</evidence>